<dbReference type="EMBL" id="JBBNAE010000011">
    <property type="protein sequence ID" value="KAK9085434.1"/>
    <property type="molecule type" value="Genomic_DNA"/>
</dbReference>
<proteinExistence type="predicted"/>
<comment type="caution">
    <text evidence="2">The sequence shown here is derived from an EMBL/GenBank/DDBJ whole genome shotgun (WGS) entry which is preliminary data.</text>
</comment>
<evidence type="ECO:0000313" key="2">
    <source>
        <dbReference type="EMBL" id="KAK9085434.1"/>
    </source>
</evidence>
<dbReference type="PANTHER" id="PTHR33873:SF15">
    <property type="entry name" value="TRANSCRIPTION FACTOR VOZ2"/>
    <property type="match status" value="1"/>
</dbReference>
<feature type="region of interest" description="Disordered" evidence="1">
    <location>
        <begin position="382"/>
        <end position="402"/>
    </location>
</feature>
<reference evidence="2 3" key="1">
    <citation type="submission" date="2024-01" db="EMBL/GenBank/DDBJ databases">
        <title>Genome assemblies of Stephania.</title>
        <authorList>
            <person name="Yang L."/>
        </authorList>
    </citation>
    <scope>NUCLEOTIDE SEQUENCE [LARGE SCALE GENOMIC DNA]</scope>
    <source>
        <strain evidence="2">QJT</strain>
        <tissue evidence="2">Leaf</tissue>
    </source>
</reference>
<keyword evidence="3" id="KW-1185">Reference proteome</keyword>
<evidence type="ECO:0000256" key="1">
    <source>
        <dbReference type="SAM" id="MobiDB-lite"/>
    </source>
</evidence>
<feature type="region of interest" description="Disordered" evidence="1">
    <location>
        <begin position="701"/>
        <end position="739"/>
    </location>
</feature>
<dbReference type="InterPro" id="IPR039277">
    <property type="entry name" value="VOZ1/VOZ2"/>
</dbReference>
<dbReference type="GO" id="GO:0005634">
    <property type="term" value="C:nucleus"/>
    <property type="evidence" value="ECO:0007669"/>
    <property type="project" value="TreeGrafter"/>
</dbReference>
<name>A0AAP0EAA1_9MAGN</name>
<feature type="region of interest" description="Disordered" evidence="1">
    <location>
        <begin position="1"/>
        <end position="22"/>
    </location>
</feature>
<dbReference type="AlphaFoldDB" id="A0AAP0EAA1"/>
<dbReference type="GO" id="GO:0045893">
    <property type="term" value="P:positive regulation of DNA-templated transcription"/>
    <property type="evidence" value="ECO:0007669"/>
    <property type="project" value="TreeGrafter"/>
</dbReference>
<feature type="region of interest" description="Disordered" evidence="1">
    <location>
        <begin position="428"/>
        <end position="449"/>
    </location>
</feature>
<gene>
    <name evidence="2" type="ORF">Sjap_025845</name>
</gene>
<dbReference type="GO" id="GO:0048578">
    <property type="term" value="P:positive regulation of long-day photoperiodism, flowering"/>
    <property type="evidence" value="ECO:0007669"/>
    <property type="project" value="InterPro"/>
</dbReference>
<protein>
    <recommendedName>
        <fullName evidence="4">Transcription factor VOZ1</fullName>
    </recommendedName>
</protein>
<evidence type="ECO:0000313" key="3">
    <source>
        <dbReference type="Proteomes" id="UP001417504"/>
    </source>
</evidence>
<dbReference type="PANTHER" id="PTHR33873">
    <property type="entry name" value="TRANSCRIPTION FACTOR VOZ1"/>
    <property type="match status" value="1"/>
</dbReference>
<feature type="compositionally biased region" description="Polar residues" evidence="1">
    <location>
        <begin position="428"/>
        <end position="444"/>
    </location>
</feature>
<organism evidence="2 3">
    <name type="scientific">Stephania japonica</name>
    <dbReference type="NCBI Taxonomy" id="461633"/>
    <lineage>
        <taxon>Eukaryota</taxon>
        <taxon>Viridiplantae</taxon>
        <taxon>Streptophyta</taxon>
        <taxon>Embryophyta</taxon>
        <taxon>Tracheophyta</taxon>
        <taxon>Spermatophyta</taxon>
        <taxon>Magnoliopsida</taxon>
        <taxon>Ranunculales</taxon>
        <taxon>Menispermaceae</taxon>
        <taxon>Menispermoideae</taxon>
        <taxon>Cissampelideae</taxon>
        <taxon>Stephania</taxon>
    </lineage>
</organism>
<dbReference type="GO" id="GO:0043565">
    <property type="term" value="F:sequence-specific DNA binding"/>
    <property type="evidence" value="ECO:0007669"/>
    <property type="project" value="TreeGrafter"/>
</dbReference>
<feature type="compositionally biased region" description="Polar residues" evidence="1">
    <location>
        <begin position="701"/>
        <end position="712"/>
    </location>
</feature>
<accession>A0AAP0EAA1</accession>
<sequence>MGKNAKIEPKSTNSHKRYKEKAKARVDDLQQLFIDLQTARRDSRSTDVAYLEDRVQIVLRDWKAELDEPSPASSFNLDCLGTFSADIERMLQDFDVEDDASSELAKPLKNEIESNAHAAAAAPPVVHEQMPEKHEVEGVYWRPDFLSSPQQCFRNDNFEISNQNIFAAGNGLVPCEKGNVGQGYGIMPSLNPPPSAFLGPICALWDCPRPVQGSELCKAYCSSFHDSVAFSEGQPGNAPVMRRGGIILKDDLLFSALIAETQGRRVGIPICVGAATAKSPWNTPELFDITIVEGETVREWLFFDKSRRAIENGNIKQRSLPDHNGRGWHESRKQVMKEYGGVKRSYYMDPQPLNNYEWHLYVYELDDCVGCALHRLQFKKANEKKSPKGKGSAVSPADKQKHMDKLTVELNEEDKLSVKDVSKSYNSGNLSLVPNQSSPSNGFSSYGARQDHGYQDADQVKGMLNLDIFDEIDFDQLGLHNDLDYNFLGGFNGNDQSEDVIHNLLNACTSSLGPKCALWDCSRPAQGSNWCPHYCSNFHATLAQNEGQPGAAPIQRPGGTGLKDDALFATLTARLQGIDVGIPECEGAATKKSPWNSPELFDISILENETIREWLFFSKPQRAYESGSRKQRLLPDYSGRGWHASRKQTLKEFGGMRRSYYMDPQPQAGIQWHLFEYAINSSDAIILYKLEFKLVNEETSPSKKTTKNSLSDLQKRLGRLTTEFPEDRELTPEQKAAGK</sequence>
<evidence type="ECO:0008006" key="4">
    <source>
        <dbReference type="Google" id="ProtNLM"/>
    </source>
</evidence>
<dbReference type="Proteomes" id="UP001417504">
    <property type="component" value="Unassembled WGS sequence"/>
</dbReference>